<evidence type="ECO:0008006" key="5">
    <source>
        <dbReference type="Google" id="ProtNLM"/>
    </source>
</evidence>
<keyword evidence="2" id="KW-1133">Transmembrane helix</keyword>
<gene>
    <name evidence="3" type="ORF">M2152_001402</name>
</gene>
<keyword evidence="1" id="KW-0732">Signal</keyword>
<keyword evidence="2" id="KW-0472">Membrane</keyword>
<keyword evidence="4" id="KW-1185">Reference proteome</keyword>
<evidence type="ECO:0000313" key="4">
    <source>
        <dbReference type="Proteomes" id="UP001160142"/>
    </source>
</evidence>
<reference evidence="3 4" key="1">
    <citation type="submission" date="2023-04" db="EMBL/GenBank/DDBJ databases">
        <title>Genome Encyclopedia of Bacteria and Archaea VI: Functional Genomics of Type Strains.</title>
        <authorList>
            <person name="Whitman W."/>
        </authorList>
    </citation>
    <scope>NUCLEOTIDE SEQUENCE [LARGE SCALE GENOMIC DNA]</scope>
    <source>
        <strain evidence="3 4">SG_E_30_P1</strain>
    </source>
</reference>
<proteinExistence type="predicted"/>
<dbReference type="InterPro" id="IPR014755">
    <property type="entry name" value="Cu-Rt/internalin_Ig-like"/>
</dbReference>
<name>A0ABT6KMI8_9MICO</name>
<feature type="transmembrane region" description="Helical" evidence="2">
    <location>
        <begin position="17"/>
        <end position="38"/>
    </location>
</feature>
<evidence type="ECO:0000256" key="1">
    <source>
        <dbReference type="ARBA" id="ARBA00022729"/>
    </source>
</evidence>
<dbReference type="RefSeq" id="WP_322133539.1">
    <property type="nucleotide sequence ID" value="NZ_CP085036.1"/>
</dbReference>
<comment type="caution">
    <text evidence="3">The sequence shown here is derived from an EMBL/GenBank/DDBJ whole genome shotgun (WGS) entry which is preliminary data.</text>
</comment>
<dbReference type="Gene3D" id="2.60.40.1220">
    <property type="match status" value="1"/>
</dbReference>
<dbReference type="Proteomes" id="UP001160142">
    <property type="component" value="Unassembled WGS sequence"/>
</dbReference>
<evidence type="ECO:0000313" key="3">
    <source>
        <dbReference type="EMBL" id="MDH6181220.1"/>
    </source>
</evidence>
<dbReference type="EMBL" id="JARXVQ010000001">
    <property type="protein sequence ID" value="MDH6181220.1"/>
    <property type="molecule type" value="Genomic_DNA"/>
</dbReference>
<sequence length="461" mass="48864">MSPTSSDPETRSPFRRVFLAVVGALVLLCGVFLAIAYLQGPKLSDAQIDLVSAIAQPDQQLRLFLNQQIDDIDPDQITVTPATAVSVSTSGDLVAVQFDTPLRYDTEYTVRIDGVRSAALPQSSTVEHRFTTGAPSPLYLDRGTPNDAIVRVGLKGSEREVIFETPGIGAFAATGQVLVVSTVDAEGISRLMLVSLADGAVEELRLPEEGTVTDLAVSDAGPIIAFTFTPSAPVDGEVFGGRRVLAMNLEQGRTLFTVGELGGEVFPISSWRFVPGARSMVVQGTEDTTFLLDAAPEAVPVPIGRFTDILGISRDGSTMSASDALGGVLVSLEDGETERFEPSLIEGSSPFLGEVEVLPDGDVIEKAALQTTEGRFLVVMAVDDGETGRVLYQTPAQAGSIENFRVSPNGQFVAVEVVPVIADAVSDGYLVDQRSTTITTVIVEIETGLIVRSVEGFGLLW</sequence>
<dbReference type="SUPFAM" id="SSF50969">
    <property type="entry name" value="YVTN repeat-like/Quinoprotein amine dehydrogenase"/>
    <property type="match status" value="1"/>
</dbReference>
<accession>A0ABT6KMI8</accession>
<evidence type="ECO:0000256" key="2">
    <source>
        <dbReference type="SAM" id="Phobius"/>
    </source>
</evidence>
<keyword evidence="2" id="KW-0812">Transmembrane</keyword>
<dbReference type="InterPro" id="IPR011044">
    <property type="entry name" value="Quino_amine_DH_bsu"/>
</dbReference>
<organism evidence="3 4">
    <name type="scientific">Antiquaquibacter oligotrophicus</name>
    <dbReference type="NCBI Taxonomy" id="2880260"/>
    <lineage>
        <taxon>Bacteria</taxon>
        <taxon>Bacillati</taxon>
        <taxon>Actinomycetota</taxon>
        <taxon>Actinomycetes</taxon>
        <taxon>Micrococcales</taxon>
        <taxon>Microbacteriaceae</taxon>
        <taxon>Antiquaquibacter</taxon>
    </lineage>
</organism>
<protein>
    <recommendedName>
        <fullName evidence="5">SbsA Ig-like domain-containing protein</fullName>
    </recommendedName>
</protein>